<evidence type="ECO:0000313" key="2">
    <source>
        <dbReference type="Proteomes" id="UP000018957"/>
    </source>
</evidence>
<dbReference type="Proteomes" id="UP000018957">
    <property type="component" value="Unassembled WGS sequence"/>
</dbReference>
<dbReference type="EMBL" id="AYSJ01000013">
    <property type="protein sequence ID" value="ETS30911.1"/>
    <property type="molecule type" value="Genomic_DNA"/>
</dbReference>
<gene>
    <name evidence="1" type="ORF">PTE_02857</name>
</gene>
<name>W3V4P1_9GAMM</name>
<reference evidence="1 2" key="1">
    <citation type="submission" date="2013-11" db="EMBL/GenBank/DDBJ databases">
        <title>Elucidation of the Photorhabdus temperata genome and generation of transposon mutant library to identify motility mutants.</title>
        <authorList>
            <person name="Hurst S.G.IV."/>
            <person name="Micheals B."/>
            <person name="Abebe-Akele F."/>
            <person name="Rowedder H."/>
            <person name="Bullock H."/>
            <person name="Jackobeck R."/>
            <person name="Janicki E."/>
            <person name="Tisa L.S."/>
        </authorList>
    </citation>
    <scope>NUCLEOTIDE SEQUENCE [LARGE SCALE GENOMIC DNA]</scope>
    <source>
        <strain evidence="1 2">NC19</strain>
    </source>
</reference>
<keyword evidence="2" id="KW-1185">Reference proteome</keyword>
<evidence type="ECO:0000313" key="1">
    <source>
        <dbReference type="EMBL" id="ETS30911.1"/>
    </source>
</evidence>
<comment type="caution">
    <text evidence="1">The sequence shown here is derived from an EMBL/GenBank/DDBJ whole genome shotgun (WGS) entry which is preliminary data.</text>
</comment>
<accession>W3V4P1</accession>
<proteinExistence type="predicted"/>
<organism evidence="1 2">
    <name type="scientific">Photorhabdus khanii NC19</name>
    <dbReference type="NCBI Taxonomy" id="1004151"/>
    <lineage>
        <taxon>Bacteria</taxon>
        <taxon>Pseudomonadati</taxon>
        <taxon>Pseudomonadota</taxon>
        <taxon>Gammaproteobacteria</taxon>
        <taxon>Enterobacterales</taxon>
        <taxon>Morganellaceae</taxon>
        <taxon>Photorhabdus</taxon>
    </lineage>
</organism>
<protein>
    <submittedName>
        <fullName evidence="1">Uncharacterized protein</fullName>
    </submittedName>
</protein>
<sequence>MLLGEQIKLGRKQLGGQKRIWQNVRVYPELHCKKLKKEIWAVYEPELPLKSGIIVPLSDLTIPGCIRNASFFIC</sequence>
<dbReference type="AlphaFoldDB" id="W3V4P1"/>
<dbReference type="PATRIC" id="fig|1004151.3.peg.2947"/>